<dbReference type="InterPro" id="IPR029045">
    <property type="entry name" value="ClpP/crotonase-like_dom_sf"/>
</dbReference>
<dbReference type="Gene3D" id="3.30.750.170">
    <property type="match status" value="1"/>
</dbReference>
<dbReference type="Pfam" id="PF18294">
    <property type="entry name" value="Pept_S41_N"/>
    <property type="match status" value="1"/>
</dbReference>
<sequence>MRNKILLPFFLLALLCAACKEKNVEPATSTETNQWIYDQMKYWYYWNDHITANPDLTQSPEDFFESLLYRYDAGTRPDGDRFSWIQESADELKASLSGETKTTGMQYKLFYYPSGSTNVIGVVLYVAPGSSASDAGFRRGDIFSSVGGTKLTGDNYRQLLNAGGALSYTISKFDVDDVLKETTVKRKVAPVVLQENPVFFDTTYTYDAHKIGYVVYHQFIPSPNGSSGKEYDQKLDDIFAKFKAAQVNALVLDLRYNPGGYVSSAINLASLITKGTTNDVFYYKEYNPQVTETNRKKYGDSYFYDKFVSKSQNISSSLQKLIVLTSSRTASASELLINGLKPFMDVTIIGEKTVGKNVGSVTITDSDGKIKWGMQPIVSKSLNSLKQSDYATGFVPNTTIGEGIILYPYGSPKDPLLGEALFEITGTHVTRMAHHTRILSEKGEEIESTIEKKAGGSNMFFDR</sequence>
<dbReference type="InterPro" id="IPR005151">
    <property type="entry name" value="Tail-specific_protease"/>
</dbReference>
<proteinExistence type="predicted"/>
<dbReference type="InterPro" id="IPR041613">
    <property type="entry name" value="Pept_S41_N"/>
</dbReference>
<dbReference type="SUPFAM" id="SSF52096">
    <property type="entry name" value="ClpP/crotonase"/>
    <property type="match status" value="1"/>
</dbReference>
<feature type="chain" id="PRO_5045383786" evidence="1">
    <location>
        <begin position="21"/>
        <end position="463"/>
    </location>
</feature>
<dbReference type="Gene3D" id="2.30.42.10">
    <property type="match status" value="1"/>
</dbReference>
<dbReference type="Gene3D" id="3.90.226.10">
    <property type="entry name" value="2-enoyl-CoA Hydratase, Chain A, domain 1"/>
    <property type="match status" value="1"/>
</dbReference>
<dbReference type="Proteomes" id="UP000612680">
    <property type="component" value="Chromosome"/>
</dbReference>
<accession>A0ABX7IE83</accession>
<name>A0ABX7IE83_9BACT</name>
<feature type="signal peptide" evidence="1">
    <location>
        <begin position="1"/>
        <end position="20"/>
    </location>
</feature>
<keyword evidence="1" id="KW-0732">Signal</keyword>
<evidence type="ECO:0000313" key="4">
    <source>
        <dbReference type="Proteomes" id="UP000612680"/>
    </source>
</evidence>
<dbReference type="RefSeq" id="WP_204658910.1">
    <property type="nucleotide sequence ID" value="NZ_CP056775.1"/>
</dbReference>
<reference evidence="3 4" key="1">
    <citation type="submission" date="2020-06" db="EMBL/GenBank/DDBJ databases">
        <title>Dyadobacter sandarakinus sp. nov., isolated from the soil of the Arctic Yellow River Station.</title>
        <authorList>
            <person name="Zhang Y."/>
            <person name="Peng F."/>
        </authorList>
    </citation>
    <scope>NUCLEOTIDE SEQUENCE [LARGE SCALE GENOMIC DNA]</scope>
    <source>
        <strain evidence="3 4">Q3-56</strain>
    </source>
</reference>
<gene>
    <name evidence="3" type="ORF">HWI92_20940</name>
</gene>
<keyword evidence="4" id="KW-1185">Reference proteome</keyword>
<dbReference type="EMBL" id="CP056775">
    <property type="protein sequence ID" value="QRR03201.1"/>
    <property type="molecule type" value="Genomic_DNA"/>
</dbReference>
<evidence type="ECO:0000259" key="2">
    <source>
        <dbReference type="SMART" id="SM00245"/>
    </source>
</evidence>
<dbReference type="PANTHER" id="PTHR32060:SF30">
    <property type="entry name" value="CARBOXY-TERMINAL PROCESSING PROTEASE CTPA"/>
    <property type="match status" value="1"/>
</dbReference>
<dbReference type="Pfam" id="PF03572">
    <property type="entry name" value="Peptidase_S41"/>
    <property type="match status" value="1"/>
</dbReference>
<dbReference type="InterPro" id="IPR036034">
    <property type="entry name" value="PDZ_sf"/>
</dbReference>
<dbReference type="CDD" id="cd07561">
    <property type="entry name" value="Peptidase_S41_CPP_like"/>
    <property type="match status" value="1"/>
</dbReference>
<dbReference type="SUPFAM" id="SSF50156">
    <property type="entry name" value="PDZ domain-like"/>
    <property type="match status" value="1"/>
</dbReference>
<protein>
    <submittedName>
        <fullName evidence="3">Peptidase S41</fullName>
    </submittedName>
</protein>
<organism evidence="3 4">
    <name type="scientific">Dyadobacter sandarakinus</name>
    <dbReference type="NCBI Taxonomy" id="2747268"/>
    <lineage>
        <taxon>Bacteria</taxon>
        <taxon>Pseudomonadati</taxon>
        <taxon>Bacteroidota</taxon>
        <taxon>Cytophagia</taxon>
        <taxon>Cytophagales</taxon>
        <taxon>Spirosomataceae</taxon>
        <taxon>Dyadobacter</taxon>
    </lineage>
</organism>
<dbReference type="PANTHER" id="PTHR32060">
    <property type="entry name" value="TAIL-SPECIFIC PROTEASE"/>
    <property type="match status" value="1"/>
</dbReference>
<evidence type="ECO:0000256" key="1">
    <source>
        <dbReference type="SAM" id="SignalP"/>
    </source>
</evidence>
<feature type="domain" description="Tail specific protease" evidence="2">
    <location>
        <begin position="181"/>
        <end position="393"/>
    </location>
</feature>
<dbReference type="SMART" id="SM00245">
    <property type="entry name" value="TSPc"/>
    <property type="match status" value="1"/>
</dbReference>
<evidence type="ECO:0000313" key="3">
    <source>
        <dbReference type="EMBL" id="QRR03201.1"/>
    </source>
</evidence>